<dbReference type="Gene3D" id="2.60.120.260">
    <property type="entry name" value="Galactose-binding domain-like"/>
    <property type="match status" value="1"/>
</dbReference>
<gene>
    <name evidence="1" type="ORF">CDAR_113801</name>
</gene>
<dbReference type="EMBL" id="BPLQ01012179">
    <property type="protein sequence ID" value="GIY63445.1"/>
    <property type="molecule type" value="Genomic_DNA"/>
</dbReference>
<organism evidence="1 2">
    <name type="scientific">Caerostris darwini</name>
    <dbReference type="NCBI Taxonomy" id="1538125"/>
    <lineage>
        <taxon>Eukaryota</taxon>
        <taxon>Metazoa</taxon>
        <taxon>Ecdysozoa</taxon>
        <taxon>Arthropoda</taxon>
        <taxon>Chelicerata</taxon>
        <taxon>Arachnida</taxon>
        <taxon>Araneae</taxon>
        <taxon>Araneomorphae</taxon>
        <taxon>Entelegynae</taxon>
        <taxon>Araneoidea</taxon>
        <taxon>Araneidae</taxon>
        <taxon>Caerostris</taxon>
    </lineage>
</organism>
<evidence type="ECO:0000313" key="2">
    <source>
        <dbReference type="Proteomes" id="UP001054837"/>
    </source>
</evidence>
<dbReference type="SUPFAM" id="SSF49785">
    <property type="entry name" value="Galactose-binding domain-like"/>
    <property type="match status" value="1"/>
</dbReference>
<protein>
    <submittedName>
        <fullName evidence="1">Uncharacterized protein</fullName>
    </submittedName>
</protein>
<dbReference type="AlphaFoldDB" id="A0AAV4UZN5"/>
<comment type="caution">
    <text evidence="1">The sequence shown here is derived from an EMBL/GenBank/DDBJ whole genome shotgun (WGS) entry which is preliminary data.</text>
</comment>
<dbReference type="Proteomes" id="UP001054837">
    <property type="component" value="Unassembled WGS sequence"/>
</dbReference>
<proteinExistence type="predicted"/>
<dbReference type="InterPro" id="IPR008979">
    <property type="entry name" value="Galactose-bd-like_sf"/>
</dbReference>
<name>A0AAV4UZN5_9ARAC</name>
<sequence length="136" mass="15093">MSFAAECAGALGMESGDIKDHQINASSSYNEGSVGARNASLTSRKVRLQEMRILSTLTELSLSFSSKTKAKKKRQYSGGKTPPEFRCAGLEWRLTYTLNSITEDRLICNICSKYARNCPLFISRGIKMSFALDYIC</sequence>
<evidence type="ECO:0000313" key="1">
    <source>
        <dbReference type="EMBL" id="GIY63445.1"/>
    </source>
</evidence>
<keyword evidence="2" id="KW-1185">Reference proteome</keyword>
<reference evidence="1 2" key="1">
    <citation type="submission" date="2021-06" db="EMBL/GenBank/DDBJ databases">
        <title>Caerostris darwini draft genome.</title>
        <authorList>
            <person name="Kono N."/>
            <person name="Arakawa K."/>
        </authorList>
    </citation>
    <scope>NUCLEOTIDE SEQUENCE [LARGE SCALE GENOMIC DNA]</scope>
</reference>
<accession>A0AAV4UZN5</accession>